<dbReference type="RefSeq" id="WP_310280518.1">
    <property type="nucleotide sequence ID" value="NZ_JAVDWR010000015.1"/>
</dbReference>
<comment type="similarity">
    <text evidence="2">Belongs to the MoaE family.</text>
</comment>
<dbReference type="InterPro" id="IPR003448">
    <property type="entry name" value="Mopterin_biosynth_MoaE"/>
</dbReference>
<dbReference type="Proteomes" id="UP001257909">
    <property type="component" value="Unassembled WGS sequence"/>
</dbReference>
<dbReference type="GO" id="GO:0030366">
    <property type="term" value="F:molybdopterin synthase activity"/>
    <property type="evidence" value="ECO:0007669"/>
    <property type="project" value="UniProtKB-EC"/>
</dbReference>
<evidence type="ECO:0000256" key="10">
    <source>
        <dbReference type="ARBA" id="ARBA00032474"/>
    </source>
</evidence>
<dbReference type="PANTHER" id="PTHR23404">
    <property type="entry name" value="MOLYBDOPTERIN SYNTHASE RELATED"/>
    <property type="match status" value="1"/>
</dbReference>
<evidence type="ECO:0000256" key="6">
    <source>
        <dbReference type="ARBA" id="ARBA00026066"/>
    </source>
</evidence>
<evidence type="ECO:0000256" key="5">
    <source>
        <dbReference type="ARBA" id="ARBA00023150"/>
    </source>
</evidence>
<evidence type="ECO:0000256" key="4">
    <source>
        <dbReference type="ARBA" id="ARBA00013858"/>
    </source>
</evidence>
<dbReference type="Gene3D" id="3.90.1170.40">
    <property type="entry name" value="Molybdopterin biosynthesis MoaE subunit"/>
    <property type="match status" value="1"/>
</dbReference>
<keyword evidence="5" id="KW-0501">Molybdenum cofactor biosynthesis</keyword>
<sequence length="178" mass="20197">MISCAIEVRVQTADFAVEPVYQLLLQQSPDCGAICFFVGKVRQFQPDDSGQDQQQTSALLLEHYPGMTELVLQQLAEQAASRWPLQHIHLVHRTGLLGPNEQIVLVAVSSPHRADSFAATEFLMDQLKSQAPFWKKQQNQQQSQWLESKHSDLAAARRWYKPEQLPQLLKPEALDARP</sequence>
<dbReference type="CDD" id="cd00756">
    <property type="entry name" value="MoaE"/>
    <property type="match status" value="1"/>
</dbReference>
<name>A0ABU1W358_9GAMM</name>
<evidence type="ECO:0000256" key="2">
    <source>
        <dbReference type="ARBA" id="ARBA00005426"/>
    </source>
</evidence>
<evidence type="ECO:0000256" key="7">
    <source>
        <dbReference type="ARBA" id="ARBA00029745"/>
    </source>
</evidence>
<organism evidence="12 13">
    <name type="scientific">Rheinheimera soli</name>
    <dbReference type="NCBI Taxonomy" id="443616"/>
    <lineage>
        <taxon>Bacteria</taxon>
        <taxon>Pseudomonadati</taxon>
        <taxon>Pseudomonadota</taxon>
        <taxon>Gammaproteobacteria</taxon>
        <taxon>Chromatiales</taxon>
        <taxon>Chromatiaceae</taxon>
        <taxon>Rheinheimera</taxon>
    </lineage>
</organism>
<evidence type="ECO:0000256" key="11">
    <source>
        <dbReference type="ARBA" id="ARBA00049878"/>
    </source>
</evidence>
<comment type="catalytic activity">
    <reaction evidence="11">
        <text>2 [molybdopterin-synthase sulfur-carrier protein]-C-terminal-Gly-aminoethanethioate + cyclic pyranopterin phosphate + H2O = molybdopterin + 2 [molybdopterin-synthase sulfur-carrier protein]-C-terminal Gly-Gly + 2 H(+)</text>
        <dbReference type="Rhea" id="RHEA:26333"/>
        <dbReference type="Rhea" id="RHEA-COMP:12202"/>
        <dbReference type="Rhea" id="RHEA-COMP:19907"/>
        <dbReference type="ChEBI" id="CHEBI:15377"/>
        <dbReference type="ChEBI" id="CHEBI:15378"/>
        <dbReference type="ChEBI" id="CHEBI:58698"/>
        <dbReference type="ChEBI" id="CHEBI:59648"/>
        <dbReference type="ChEBI" id="CHEBI:90778"/>
        <dbReference type="ChEBI" id="CHEBI:232372"/>
        <dbReference type="EC" id="2.8.1.12"/>
    </reaction>
</comment>
<dbReference type="SUPFAM" id="SSF54690">
    <property type="entry name" value="Molybdopterin synthase subunit MoaE"/>
    <property type="match status" value="1"/>
</dbReference>
<reference evidence="12 13" key="1">
    <citation type="submission" date="2023-07" db="EMBL/GenBank/DDBJ databases">
        <title>Sorghum-associated microbial communities from plants grown in Nebraska, USA.</title>
        <authorList>
            <person name="Schachtman D."/>
        </authorList>
    </citation>
    <scope>NUCLEOTIDE SEQUENCE [LARGE SCALE GENOMIC DNA]</scope>
    <source>
        <strain evidence="12 13">4138</strain>
    </source>
</reference>
<comment type="subunit">
    <text evidence="6">Heterotetramer of 2 MoaD subunits and 2 MoaE subunits. Also stable as homodimer. The enzyme changes between these two forms during catalysis.</text>
</comment>
<keyword evidence="13" id="KW-1185">Reference proteome</keyword>
<protein>
    <recommendedName>
        <fullName evidence="4">Molybdopterin synthase catalytic subunit</fullName>
        <ecNumber evidence="3">2.8.1.12</ecNumber>
    </recommendedName>
    <alternativeName>
        <fullName evidence="9">MPT synthase subunit 2</fullName>
    </alternativeName>
    <alternativeName>
        <fullName evidence="7">Molybdenum cofactor biosynthesis protein E</fullName>
    </alternativeName>
    <alternativeName>
        <fullName evidence="8">Molybdopterin-converting factor large subunit</fullName>
    </alternativeName>
    <alternativeName>
        <fullName evidence="10">Molybdopterin-converting factor subunit 2</fullName>
    </alternativeName>
</protein>
<dbReference type="InterPro" id="IPR036563">
    <property type="entry name" value="MoaE_sf"/>
</dbReference>
<comment type="caution">
    <text evidence="12">The sequence shown here is derived from an EMBL/GenBank/DDBJ whole genome shotgun (WGS) entry which is preliminary data.</text>
</comment>
<evidence type="ECO:0000256" key="9">
    <source>
        <dbReference type="ARBA" id="ARBA00030781"/>
    </source>
</evidence>
<evidence type="ECO:0000313" key="12">
    <source>
        <dbReference type="EMBL" id="MDR7122342.1"/>
    </source>
</evidence>
<dbReference type="EC" id="2.8.1.12" evidence="3"/>
<evidence type="ECO:0000256" key="3">
    <source>
        <dbReference type="ARBA" id="ARBA00011950"/>
    </source>
</evidence>
<keyword evidence="12" id="KW-0808">Transferase</keyword>
<dbReference type="EMBL" id="JAVDWR010000015">
    <property type="protein sequence ID" value="MDR7122342.1"/>
    <property type="molecule type" value="Genomic_DNA"/>
</dbReference>
<gene>
    <name evidence="12" type="ORF">J2W69_003301</name>
</gene>
<evidence type="ECO:0000256" key="8">
    <source>
        <dbReference type="ARBA" id="ARBA00030407"/>
    </source>
</evidence>
<comment type="pathway">
    <text evidence="1">Cofactor biosynthesis; molybdopterin biosynthesis.</text>
</comment>
<dbReference type="Pfam" id="PF02391">
    <property type="entry name" value="MoaE"/>
    <property type="match status" value="1"/>
</dbReference>
<proteinExistence type="inferred from homology"/>
<evidence type="ECO:0000256" key="1">
    <source>
        <dbReference type="ARBA" id="ARBA00005046"/>
    </source>
</evidence>
<accession>A0ABU1W358</accession>
<evidence type="ECO:0000313" key="13">
    <source>
        <dbReference type="Proteomes" id="UP001257909"/>
    </source>
</evidence>